<dbReference type="OrthoDB" id="2756873at2759"/>
<feature type="compositionally biased region" description="Polar residues" evidence="1">
    <location>
        <begin position="1"/>
        <end position="17"/>
    </location>
</feature>
<proteinExistence type="predicted"/>
<dbReference type="HOGENOM" id="CLU_1563492_0_0_1"/>
<accession>A0A0C3PXX1</accession>
<dbReference type="Proteomes" id="UP000054217">
    <property type="component" value="Unassembled WGS sequence"/>
</dbReference>
<evidence type="ECO:0000256" key="1">
    <source>
        <dbReference type="SAM" id="MobiDB-lite"/>
    </source>
</evidence>
<name>A0A0C3PXX1_PISTI</name>
<evidence type="ECO:0000313" key="3">
    <source>
        <dbReference type="Proteomes" id="UP000054217"/>
    </source>
</evidence>
<evidence type="ECO:0000313" key="2">
    <source>
        <dbReference type="EMBL" id="KIO13914.1"/>
    </source>
</evidence>
<feature type="compositionally biased region" description="Low complexity" evidence="1">
    <location>
        <begin position="162"/>
        <end position="171"/>
    </location>
</feature>
<dbReference type="STRING" id="870435.A0A0C3PXX1"/>
<reference evidence="2 3" key="1">
    <citation type="submission" date="2014-04" db="EMBL/GenBank/DDBJ databases">
        <authorList>
            <consortium name="DOE Joint Genome Institute"/>
            <person name="Kuo A."/>
            <person name="Kohler A."/>
            <person name="Costa M.D."/>
            <person name="Nagy L.G."/>
            <person name="Floudas D."/>
            <person name="Copeland A."/>
            <person name="Barry K.W."/>
            <person name="Cichocki N."/>
            <person name="Veneault-Fourrey C."/>
            <person name="LaButti K."/>
            <person name="Lindquist E.A."/>
            <person name="Lipzen A."/>
            <person name="Lundell T."/>
            <person name="Morin E."/>
            <person name="Murat C."/>
            <person name="Sun H."/>
            <person name="Tunlid A."/>
            <person name="Henrissat B."/>
            <person name="Grigoriev I.V."/>
            <person name="Hibbett D.S."/>
            <person name="Martin F."/>
            <person name="Nordberg H.P."/>
            <person name="Cantor M.N."/>
            <person name="Hua S.X."/>
        </authorList>
    </citation>
    <scope>NUCLEOTIDE SEQUENCE [LARGE SCALE GENOMIC DNA]</scope>
    <source>
        <strain evidence="2 3">Marx 270</strain>
    </source>
</reference>
<dbReference type="AlphaFoldDB" id="A0A0C3PXX1"/>
<dbReference type="InParanoid" id="A0A0C3PXX1"/>
<keyword evidence="3" id="KW-1185">Reference proteome</keyword>
<feature type="region of interest" description="Disordered" evidence="1">
    <location>
        <begin position="131"/>
        <end position="171"/>
    </location>
</feature>
<feature type="region of interest" description="Disordered" evidence="1">
    <location>
        <begin position="1"/>
        <end position="20"/>
    </location>
</feature>
<gene>
    <name evidence="2" type="ORF">M404DRAFT_992165</name>
</gene>
<protein>
    <submittedName>
        <fullName evidence="2">Uncharacterized protein</fullName>
    </submittedName>
</protein>
<organism evidence="2 3">
    <name type="scientific">Pisolithus tinctorius Marx 270</name>
    <dbReference type="NCBI Taxonomy" id="870435"/>
    <lineage>
        <taxon>Eukaryota</taxon>
        <taxon>Fungi</taxon>
        <taxon>Dikarya</taxon>
        <taxon>Basidiomycota</taxon>
        <taxon>Agaricomycotina</taxon>
        <taxon>Agaricomycetes</taxon>
        <taxon>Agaricomycetidae</taxon>
        <taxon>Boletales</taxon>
        <taxon>Sclerodermatineae</taxon>
        <taxon>Pisolithaceae</taxon>
        <taxon>Pisolithus</taxon>
    </lineage>
</organism>
<sequence length="171" mass="19122">MTNITQPSYATPQSSRACTPLPSGVDQVERAVEIMQHISNNDQIMMAEITRLRETAAKLRKQTQDIRDLVRCERGRRERIEAYFTYWNKIEGTWPRKWLYGEAMVPAKYLRPEGGDEIAGPPTLAAGRRVQELGPRADAGATMAQRTERTSPREAPPPRPPACATEASVAS</sequence>
<dbReference type="EMBL" id="KN831945">
    <property type="protein sequence ID" value="KIO13914.1"/>
    <property type="molecule type" value="Genomic_DNA"/>
</dbReference>
<reference evidence="3" key="2">
    <citation type="submission" date="2015-01" db="EMBL/GenBank/DDBJ databases">
        <title>Evolutionary Origins and Diversification of the Mycorrhizal Mutualists.</title>
        <authorList>
            <consortium name="DOE Joint Genome Institute"/>
            <consortium name="Mycorrhizal Genomics Consortium"/>
            <person name="Kohler A."/>
            <person name="Kuo A."/>
            <person name="Nagy L.G."/>
            <person name="Floudas D."/>
            <person name="Copeland A."/>
            <person name="Barry K.W."/>
            <person name="Cichocki N."/>
            <person name="Veneault-Fourrey C."/>
            <person name="LaButti K."/>
            <person name="Lindquist E.A."/>
            <person name="Lipzen A."/>
            <person name="Lundell T."/>
            <person name="Morin E."/>
            <person name="Murat C."/>
            <person name="Riley R."/>
            <person name="Ohm R."/>
            <person name="Sun H."/>
            <person name="Tunlid A."/>
            <person name="Henrissat B."/>
            <person name="Grigoriev I.V."/>
            <person name="Hibbett D.S."/>
            <person name="Martin F."/>
        </authorList>
    </citation>
    <scope>NUCLEOTIDE SEQUENCE [LARGE SCALE GENOMIC DNA]</scope>
    <source>
        <strain evidence="3">Marx 270</strain>
    </source>
</reference>